<evidence type="ECO:0000259" key="1">
    <source>
        <dbReference type="Pfam" id="PF05344"/>
    </source>
</evidence>
<organism evidence="2 3">
    <name type="scientific">Ralstonia solanacearum IPO1609</name>
    <dbReference type="NCBI Taxonomy" id="564066"/>
    <lineage>
        <taxon>Bacteria</taxon>
        <taxon>Pseudomonadati</taxon>
        <taxon>Pseudomonadota</taxon>
        <taxon>Betaproteobacteria</taxon>
        <taxon>Burkholderiales</taxon>
        <taxon>Burkholderiaceae</taxon>
        <taxon>Ralstonia</taxon>
        <taxon>Ralstonia solanacearum species complex</taxon>
    </lineage>
</organism>
<proteinExistence type="predicted"/>
<dbReference type="Proteomes" id="UP000053470">
    <property type="component" value="Unassembled WGS sequence"/>
</dbReference>
<gene>
    <name evidence="2" type="ORF">RSIPO_03313</name>
</gene>
<reference evidence="2" key="2">
    <citation type="submission" date="2022-04" db="EMBL/GenBank/DDBJ databases">
        <title>Genomic draft of R. solanacearum strain IPO1609, a phylotype IIB1/biovar 2/race 3 strain isolated from potato in Europe.</title>
        <authorList>
            <person name="Boucher C."/>
            <person name="Carrere S."/>
            <person name="Dossat C."/>
            <person name="Elbaz M."/>
            <person name="Genin S."/>
            <person name="Gouzy J."/>
            <person name="Prior P."/>
            <person name="Segurens B."/>
            <person name="Wincker P."/>
        </authorList>
    </citation>
    <scope>NUCLEOTIDE SEQUENCE</scope>
    <source>
        <strain evidence="2">IPO1609</strain>
    </source>
</reference>
<accession>A0A7U7JD27</accession>
<dbReference type="InterPro" id="IPR008008">
    <property type="entry name" value="DUF746"/>
</dbReference>
<keyword evidence="3" id="KW-1185">Reference proteome</keyword>
<name>A0A7U7JD27_RALSL</name>
<dbReference type="AlphaFoldDB" id="A0A7U7JD27"/>
<feature type="domain" description="DUF746" evidence="1">
    <location>
        <begin position="155"/>
        <end position="210"/>
    </location>
</feature>
<evidence type="ECO:0000313" key="3">
    <source>
        <dbReference type="Proteomes" id="UP000053470"/>
    </source>
</evidence>
<protein>
    <submittedName>
        <fullName evidence="2">Probable transposase protein</fullName>
    </submittedName>
</protein>
<reference evidence="2" key="1">
    <citation type="submission" date="2014-11" db="EMBL/GenBank/DDBJ databases">
        <authorList>
            <person name="Genoscope - CEA"/>
        </authorList>
    </citation>
    <scope>NUCLEOTIDE SEQUENCE</scope>
    <source>
        <strain evidence="2">IPO1609</strain>
    </source>
</reference>
<dbReference type="EMBL" id="LN651281">
    <property type="protein sequence ID" value="CEJ16617.1"/>
    <property type="molecule type" value="Genomic_DNA"/>
</dbReference>
<sequence>MPLLSACLVVLARAAHSTDPSRCFSGKLQPQHGPAVPHVNKDVQNVVGANNQPTRLARQFDATVGAITANEPVSDELTEDLGLTDVLTRSWLDLVNLRPTPIPRCPHCGGLRIRPDRTKGGSLPSFFCHGCKRSFNRLTGTPFSHLVNRAKGAAMIPLLSRQMSLDQAGKRLGRTKKAVLSWLLAFRRWLLELDPSGQLEARVRLGVRVAPHASCLRCGFEGAFLSGGFDPQRRRRIRCPRCGRSRLLDVVQKEGQGFDGVVVHDAIETAVRARRKYFPDMPAPLVARAVQLGDAAPMIQDRKLARLSNIALPERRRPANSSAREEDLQLSAFLRRKVDAALSDSTRAAPCPWCGSDQTKYHPAPRPSGLPGFRCRACLAYFTRVSNTPLVHPMARAYASHFVPMLGWHETGAGAARELGIAVGTLHTWVRSWRQWLLVLDPTATMEGRVVLALRTQKPA</sequence>
<dbReference type="Pfam" id="PF05344">
    <property type="entry name" value="DUF746"/>
    <property type="match status" value="1"/>
</dbReference>
<evidence type="ECO:0000313" key="2">
    <source>
        <dbReference type="EMBL" id="CEJ16617.1"/>
    </source>
</evidence>